<evidence type="ECO:0000256" key="3">
    <source>
        <dbReference type="ARBA" id="ARBA00023125"/>
    </source>
</evidence>
<dbReference type="PANTHER" id="PTHR31429">
    <property type="entry name" value="WRKY TRANSCRIPTION FACTOR 36-RELATED"/>
    <property type="match status" value="1"/>
</dbReference>
<evidence type="ECO:0000256" key="7">
    <source>
        <dbReference type="SAM" id="MobiDB-lite"/>
    </source>
</evidence>
<evidence type="ECO:0000256" key="4">
    <source>
        <dbReference type="ARBA" id="ARBA00023163"/>
    </source>
</evidence>
<keyword evidence="2" id="KW-0805">Transcription regulation</keyword>
<proteinExistence type="predicted"/>
<dbReference type="GO" id="GO:0005634">
    <property type="term" value="C:nucleus"/>
    <property type="evidence" value="ECO:0007669"/>
    <property type="project" value="UniProtKB-SubCell"/>
</dbReference>
<dbReference type="AlphaFoldDB" id="A0A6A1V2T9"/>
<feature type="compositionally biased region" description="Polar residues" evidence="7">
    <location>
        <begin position="531"/>
        <end position="547"/>
    </location>
</feature>
<keyword evidence="5" id="KW-0539">Nucleus</keyword>
<sequence>MLCKTKENIKLLDRIISSHTEVDIEPAQLPASVENPMDSKPAEIIEFDFFSANRCELIQRGRPLEVPVRQDSKDALPLILTPKEFSIEARFKDLLHPSIVKHECKIDELEQPVTQLRMLRAKLQQAGEENRNLKDMLDRATENYRALWSHHDHLLLVQQQAAGIGHFLSKDGARHEMDGSLVTPRQSIARMPSASIVDVKEAFHSYDRTQERLMAPRGNDMLLMEVDNDMRKRGRKDMATDHNDGSGTGADLHHISPRWGERTKETEDDTLPHELSCKKTRVSIRTRSDAPLISDGCQWRKYGQKTAKGNPCPRSYYRCTMASGCPVRKQVQRCAEDMSILVMTYEGNHNHSLPAPAAAFMSSTTSAAANMLLSGSTSGDINPSNSGLFPSMPDYSSILATTLSTSPKYPTITLDFTHPPDYTLQSQHQPFSVPSPSFFPLPLHGYLQQLTSHPLYMSSSMPTILPPENHKQQSLVNTVSAAIASDHNFTGALDEAVSSVIGAAQNNRYSSQINRGNVGHDSASMIAAGPGSSQLPQSCTTLSTSYY</sequence>
<dbReference type="Gene3D" id="2.20.25.80">
    <property type="entry name" value="WRKY domain"/>
    <property type="match status" value="1"/>
</dbReference>
<dbReference type="SMR" id="A0A6A1V2T9"/>
<dbReference type="PROSITE" id="PS50811">
    <property type="entry name" value="WRKY"/>
    <property type="match status" value="1"/>
</dbReference>
<dbReference type="InterPro" id="IPR036576">
    <property type="entry name" value="WRKY_dom_sf"/>
</dbReference>
<keyword evidence="6" id="KW-0175">Coiled coil</keyword>
<protein>
    <submittedName>
        <fullName evidence="9">Putative WRKY transcription factor 42</fullName>
    </submittedName>
</protein>
<evidence type="ECO:0000313" key="9">
    <source>
        <dbReference type="EMBL" id="KAB1206177.1"/>
    </source>
</evidence>
<comment type="caution">
    <text evidence="9">The sequence shown here is derived from an EMBL/GenBank/DDBJ whole genome shotgun (WGS) entry which is preliminary data.</text>
</comment>
<dbReference type="SUPFAM" id="SSF118290">
    <property type="entry name" value="WRKY DNA-binding domain"/>
    <property type="match status" value="1"/>
</dbReference>
<evidence type="ECO:0000259" key="8">
    <source>
        <dbReference type="PROSITE" id="PS50811"/>
    </source>
</evidence>
<gene>
    <name evidence="9" type="ORF">CJ030_MR7G014322</name>
</gene>
<dbReference type="GO" id="GO:0003700">
    <property type="term" value="F:DNA-binding transcription factor activity"/>
    <property type="evidence" value="ECO:0007669"/>
    <property type="project" value="InterPro"/>
</dbReference>
<evidence type="ECO:0000256" key="1">
    <source>
        <dbReference type="ARBA" id="ARBA00004123"/>
    </source>
</evidence>
<dbReference type="EMBL" id="RXIC02000025">
    <property type="protein sequence ID" value="KAB1206177.1"/>
    <property type="molecule type" value="Genomic_DNA"/>
</dbReference>
<name>A0A6A1V2T9_9ROSI</name>
<accession>A0A6A1V2T9</accession>
<dbReference type="InterPro" id="IPR003657">
    <property type="entry name" value="WRKY_dom"/>
</dbReference>
<feature type="coiled-coil region" evidence="6">
    <location>
        <begin position="116"/>
        <end position="143"/>
    </location>
</feature>
<dbReference type="FunFam" id="2.20.25.80:FF:000002">
    <property type="entry name" value="probable WRKY transcription factor 31"/>
    <property type="match status" value="1"/>
</dbReference>
<dbReference type="InterPro" id="IPR044810">
    <property type="entry name" value="WRKY_plant"/>
</dbReference>
<evidence type="ECO:0000256" key="5">
    <source>
        <dbReference type="ARBA" id="ARBA00023242"/>
    </source>
</evidence>
<organism evidence="9 10">
    <name type="scientific">Morella rubra</name>
    <name type="common">Chinese bayberry</name>
    <dbReference type="NCBI Taxonomy" id="262757"/>
    <lineage>
        <taxon>Eukaryota</taxon>
        <taxon>Viridiplantae</taxon>
        <taxon>Streptophyta</taxon>
        <taxon>Embryophyta</taxon>
        <taxon>Tracheophyta</taxon>
        <taxon>Spermatophyta</taxon>
        <taxon>Magnoliopsida</taxon>
        <taxon>eudicotyledons</taxon>
        <taxon>Gunneridae</taxon>
        <taxon>Pentapetalae</taxon>
        <taxon>rosids</taxon>
        <taxon>fabids</taxon>
        <taxon>Fagales</taxon>
        <taxon>Myricaceae</taxon>
        <taxon>Morella</taxon>
    </lineage>
</organism>
<dbReference type="SMART" id="SM00774">
    <property type="entry name" value="WRKY"/>
    <property type="match status" value="1"/>
</dbReference>
<dbReference type="PANTHER" id="PTHR31429:SF59">
    <property type="entry name" value="WRKY TRANSCRIPTION FACTOR 47-RELATED"/>
    <property type="match status" value="1"/>
</dbReference>
<feature type="domain" description="WRKY" evidence="8">
    <location>
        <begin position="288"/>
        <end position="354"/>
    </location>
</feature>
<dbReference type="Pfam" id="PF03106">
    <property type="entry name" value="WRKY"/>
    <property type="match status" value="1"/>
</dbReference>
<dbReference type="OrthoDB" id="2020995at2759"/>
<reference evidence="9 10" key="1">
    <citation type="journal article" date="2019" name="Plant Biotechnol. J.">
        <title>The red bayberry genome and genetic basis of sex determination.</title>
        <authorList>
            <person name="Jia H.M."/>
            <person name="Jia H.J."/>
            <person name="Cai Q.L."/>
            <person name="Wang Y."/>
            <person name="Zhao H.B."/>
            <person name="Yang W.F."/>
            <person name="Wang G.Y."/>
            <person name="Li Y.H."/>
            <person name="Zhan D.L."/>
            <person name="Shen Y.T."/>
            <person name="Niu Q.F."/>
            <person name="Chang L."/>
            <person name="Qiu J."/>
            <person name="Zhao L."/>
            <person name="Xie H.B."/>
            <person name="Fu W.Y."/>
            <person name="Jin J."/>
            <person name="Li X.W."/>
            <person name="Jiao Y."/>
            <person name="Zhou C.C."/>
            <person name="Tu T."/>
            <person name="Chai C.Y."/>
            <person name="Gao J.L."/>
            <person name="Fan L.J."/>
            <person name="van de Weg E."/>
            <person name="Wang J.Y."/>
            <person name="Gao Z.S."/>
        </authorList>
    </citation>
    <scope>NUCLEOTIDE SEQUENCE [LARGE SCALE GENOMIC DNA]</scope>
    <source>
        <tissue evidence="9">Leaves</tissue>
    </source>
</reference>
<feature type="region of interest" description="Disordered" evidence="7">
    <location>
        <begin position="524"/>
        <end position="547"/>
    </location>
</feature>
<comment type="subcellular location">
    <subcellularLocation>
        <location evidence="1">Nucleus</location>
    </subcellularLocation>
</comment>
<keyword evidence="3" id="KW-0238">DNA-binding</keyword>
<dbReference type="Proteomes" id="UP000516437">
    <property type="component" value="Chromosome 7"/>
</dbReference>
<keyword evidence="10" id="KW-1185">Reference proteome</keyword>
<evidence type="ECO:0000256" key="6">
    <source>
        <dbReference type="SAM" id="Coils"/>
    </source>
</evidence>
<dbReference type="GO" id="GO:0043565">
    <property type="term" value="F:sequence-specific DNA binding"/>
    <property type="evidence" value="ECO:0007669"/>
    <property type="project" value="InterPro"/>
</dbReference>
<evidence type="ECO:0000313" key="10">
    <source>
        <dbReference type="Proteomes" id="UP000516437"/>
    </source>
</evidence>
<evidence type="ECO:0000256" key="2">
    <source>
        <dbReference type="ARBA" id="ARBA00023015"/>
    </source>
</evidence>
<keyword evidence="4" id="KW-0804">Transcription</keyword>